<dbReference type="SUPFAM" id="SSF143422">
    <property type="entry name" value="Transposase IS200-like"/>
    <property type="match status" value="1"/>
</dbReference>
<dbReference type="InterPro" id="IPR036515">
    <property type="entry name" value="Transposase_17_sf"/>
</dbReference>
<dbReference type="InterPro" id="IPR002686">
    <property type="entry name" value="Transposase_17"/>
</dbReference>
<dbReference type="AlphaFoldDB" id="A0A0S8G8R8"/>
<protein>
    <recommendedName>
        <fullName evidence="1">Transposase IS200-like domain-containing protein</fullName>
    </recommendedName>
</protein>
<dbReference type="GO" id="GO:0004803">
    <property type="term" value="F:transposase activity"/>
    <property type="evidence" value="ECO:0007669"/>
    <property type="project" value="InterPro"/>
</dbReference>
<dbReference type="PANTHER" id="PTHR34322">
    <property type="entry name" value="TRANSPOSASE, Y1_TNP DOMAIN-CONTAINING"/>
    <property type="match status" value="1"/>
</dbReference>
<dbReference type="EMBL" id="LJUO01000162">
    <property type="protein sequence ID" value="KPK68555.1"/>
    <property type="molecule type" value="Genomic_DNA"/>
</dbReference>
<evidence type="ECO:0000313" key="3">
    <source>
        <dbReference type="Proteomes" id="UP000051096"/>
    </source>
</evidence>
<accession>A0A0S8G8R8</accession>
<dbReference type="SMART" id="SM01321">
    <property type="entry name" value="Y1_Tnp"/>
    <property type="match status" value="1"/>
</dbReference>
<sequence length="166" mass="19644">MSKRVIKPGAVYYIETTTKGCIEILSDPHWARFLLLSVGYHCYMLNYKTYAYLIMPESFYLIIQPGRMYTISKIMKLIKGNFARKYNEYKKREGTVWSQSFDAEIIEDEADFKEKLKYIHQLPVIRELAKDPGHYEFSSYNNYSRGRRTTIQLVIDKPPEKFGLKL</sequence>
<proteinExistence type="predicted"/>
<dbReference type="Gene3D" id="3.30.70.1290">
    <property type="entry name" value="Transposase IS200-like"/>
    <property type="match status" value="1"/>
</dbReference>
<feature type="domain" description="Transposase IS200-like" evidence="1">
    <location>
        <begin position="7"/>
        <end position="122"/>
    </location>
</feature>
<dbReference type="Proteomes" id="UP000051096">
    <property type="component" value="Unassembled WGS sequence"/>
</dbReference>
<dbReference type="GO" id="GO:0003677">
    <property type="term" value="F:DNA binding"/>
    <property type="evidence" value="ECO:0007669"/>
    <property type="project" value="InterPro"/>
</dbReference>
<reference evidence="2 3" key="1">
    <citation type="journal article" date="2015" name="Microbiome">
        <title>Genomic resolution of linkages in carbon, nitrogen, and sulfur cycling among widespread estuary sediment bacteria.</title>
        <authorList>
            <person name="Baker B.J."/>
            <person name="Lazar C.S."/>
            <person name="Teske A.P."/>
            <person name="Dick G.J."/>
        </authorList>
    </citation>
    <scope>NUCLEOTIDE SEQUENCE [LARGE SCALE GENOMIC DNA]</scope>
    <source>
        <strain evidence="2">SM23_60</strain>
    </source>
</reference>
<dbReference type="Pfam" id="PF01797">
    <property type="entry name" value="Y1_Tnp"/>
    <property type="match status" value="1"/>
</dbReference>
<dbReference type="PANTHER" id="PTHR34322:SF2">
    <property type="entry name" value="TRANSPOSASE IS200-LIKE DOMAIN-CONTAINING PROTEIN"/>
    <property type="match status" value="1"/>
</dbReference>
<evidence type="ECO:0000259" key="1">
    <source>
        <dbReference type="SMART" id="SM01321"/>
    </source>
</evidence>
<name>A0A0S8G8R8_UNCW3</name>
<dbReference type="GO" id="GO:0006313">
    <property type="term" value="P:DNA transposition"/>
    <property type="evidence" value="ECO:0007669"/>
    <property type="project" value="InterPro"/>
</dbReference>
<organism evidence="2 3">
    <name type="scientific">candidate division WOR_3 bacterium SM23_60</name>
    <dbReference type="NCBI Taxonomy" id="1703780"/>
    <lineage>
        <taxon>Bacteria</taxon>
        <taxon>Bacteria division WOR-3</taxon>
    </lineage>
</organism>
<comment type="caution">
    <text evidence="2">The sequence shown here is derived from an EMBL/GenBank/DDBJ whole genome shotgun (WGS) entry which is preliminary data.</text>
</comment>
<gene>
    <name evidence="2" type="ORF">AMJ87_11740</name>
</gene>
<evidence type="ECO:0000313" key="2">
    <source>
        <dbReference type="EMBL" id="KPK68555.1"/>
    </source>
</evidence>